<proteinExistence type="predicted"/>
<dbReference type="AlphaFoldDB" id="A0A1I7ZL81"/>
<dbReference type="Proteomes" id="UP000095287">
    <property type="component" value="Unplaced"/>
</dbReference>
<keyword evidence="1" id="KW-1185">Reference proteome</keyword>
<evidence type="ECO:0000313" key="2">
    <source>
        <dbReference type="WBParaSite" id="L893_g27409.t1"/>
    </source>
</evidence>
<organism evidence="1 2">
    <name type="scientific">Steinernema glaseri</name>
    <dbReference type="NCBI Taxonomy" id="37863"/>
    <lineage>
        <taxon>Eukaryota</taxon>
        <taxon>Metazoa</taxon>
        <taxon>Ecdysozoa</taxon>
        <taxon>Nematoda</taxon>
        <taxon>Chromadorea</taxon>
        <taxon>Rhabditida</taxon>
        <taxon>Tylenchina</taxon>
        <taxon>Panagrolaimomorpha</taxon>
        <taxon>Strongyloidoidea</taxon>
        <taxon>Steinernematidae</taxon>
        <taxon>Steinernema</taxon>
    </lineage>
</organism>
<accession>A0A1I7ZL81</accession>
<name>A0A1I7ZL81_9BILA</name>
<evidence type="ECO:0000313" key="1">
    <source>
        <dbReference type="Proteomes" id="UP000095287"/>
    </source>
</evidence>
<reference evidence="2" key="1">
    <citation type="submission" date="2016-11" db="UniProtKB">
        <authorList>
            <consortium name="WormBaseParasite"/>
        </authorList>
    </citation>
    <scope>IDENTIFICATION</scope>
</reference>
<sequence>MKDHHLPMDLLWTSSSWEQRLRKENLLDELFEDQAKFSASLLTTSAAGALLRDEKCGIIEEVGNIGQ</sequence>
<dbReference type="WBParaSite" id="L893_g27409.t1">
    <property type="protein sequence ID" value="L893_g27409.t1"/>
    <property type="gene ID" value="L893_g27409"/>
</dbReference>
<protein>
    <submittedName>
        <fullName evidence="2">Uncharacterized protein</fullName>
    </submittedName>
</protein>